<gene>
    <name evidence="2" type="ORF">FZEAL_7621</name>
</gene>
<protein>
    <recommendedName>
        <fullName evidence="1">Protein kinase domain-containing protein</fullName>
    </recommendedName>
</protein>
<dbReference type="GO" id="GO:0004672">
    <property type="term" value="F:protein kinase activity"/>
    <property type="evidence" value="ECO:0007669"/>
    <property type="project" value="InterPro"/>
</dbReference>
<reference evidence="2" key="1">
    <citation type="journal article" date="2020" name="BMC Genomics">
        <title>Correction to: Identification and distribution of gene clusters required for synthesis of sphingolipid metabolism inhibitors in diverse species of the filamentous fungus Fusarium.</title>
        <authorList>
            <person name="Kim H.S."/>
            <person name="Lohmar J.M."/>
            <person name="Busman M."/>
            <person name="Brown D.W."/>
            <person name="Naumann T.A."/>
            <person name="Divon H.H."/>
            <person name="Lysoe E."/>
            <person name="Uhlig S."/>
            <person name="Proctor R.H."/>
        </authorList>
    </citation>
    <scope>NUCLEOTIDE SEQUENCE</scope>
    <source>
        <strain evidence="2">NRRL 22465</strain>
    </source>
</reference>
<reference evidence="2" key="2">
    <citation type="submission" date="2020-05" db="EMBL/GenBank/DDBJ databases">
        <authorList>
            <person name="Kim H.-S."/>
            <person name="Proctor R.H."/>
            <person name="Brown D.W."/>
        </authorList>
    </citation>
    <scope>NUCLEOTIDE SEQUENCE</scope>
    <source>
        <strain evidence="2">NRRL 22465</strain>
    </source>
</reference>
<dbReference type="Gene3D" id="1.10.510.10">
    <property type="entry name" value="Transferase(Phosphotransferase) domain 1"/>
    <property type="match status" value="1"/>
</dbReference>
<dbReference type="PROSITE" id="PS50011">
    <property type="entry name" value="PROTEIN_KINASE_DOM"/>
    <property type="match status" value="1"/>
</dbReference>
<dbReference type="Pfam" id="PF00069">
    <property type="entry name" value="Pkinase"/>
    <property type="match status" value="1"/>
</dbReference>
<dbReference type="SUPFAM" id="SSF56112">
    <property type="entry name" value="Protein kinase-like (PK-like)"/>
    <property type="match status" value="1"/>
</dbReference>
<evidence type="ECO:0000259" key="1">
    <source>
        <dbReference type="PROSITE" id="PS50011"/>
    </source>
</evidence>
<dbReference type="EMBL" id="JABEYC010000621">
    <property type="protein sequence ID" value="KAF4975630.1"/>
    <property type="molecule type" value="Genomic_DNA"/>
</dbReference>
<accession>A0A8H4UGE8</accession>
<proteinExistence type="predicted"/>
<keyword evidence="3" id="KW-1185">Reference proteome</keyword>
<dbReference type="Proteomes" id="UP000635477">
    <property type="component" value="Unassembled WGS sequence"/>
</dbReference>
<organism evidence="2 3">
    <name type="scientific">Fusarium zealandicum</name>
    <dbReference type="NCBI Taxonomy" id="1053134"/>
    <lineage>
        <taxon>Eukaryota</taxon>
        <taxon>Fungi</taxon>
        <taxon>Dikarya</taxon>
        <taxon>Ascomycota</taxon>
        <taxon>Pezizomycotina</taxon>
        <taxon>Sordariomycetes</taxon>
        <taxon>Hypocreomycetidae</taxon>
        <taxon>Hypocreales</taxon>
        <taxon>Nectriaceae</taxon>
        <taxon>Fusarium</taxon>
        <taxon>Fusarium staphyleae species complex</taxon>
    </lineage>
</organism>
<dbReference type="SMART" id="SM00220">
    <property type="entry name" value="S_TKc"/>
    <property type="match status" value="1"/>
</dbReference>
<evidence type="ECO:0000313" key="3">
    <source>
        <dbReference type="Proteomes" id="UP000635477"/>
    </source>
</evidence>
<sequence length="272" mass="30539">MTPVIRSWDDLHTVQESFDKHHRDSLHTTFTAIDDDDVVYYGRLEVRTQETSFEQLTAALTPIPDDHVYPKLSSARECFTVVPGDISERGDVFIKRPPLDLYDKCKQEGTLPVLPAAVLEEAHALQVISKRPHPGLVKYHGCRIVRGRITGLVLERQPNDLNRHLETVGPVDTGPFMTALSSAVRHLHRMGMAHNDINPANILVNSQNMPVLADLGSCREIGHKLTASRGTLGWIDDGDDYSTSEMNHDVVGLDKVRAWLEERASWMMYGNI</sequence>
<evidence type="ECO:0000313" key="2">
    <source>
        <dbReference type="EMBL" id="KAF4975630.1"/>
    </source>
</evidence>
<dbReference type="AlphaFoldDB" id="A0A8H4UGE8"/>
<name>A0A8H4UGE8_9HYPO</name>
<dbReference type="InterPro" id="IPR000719">
    <property type="entry name" value="Prot_kinase_dom"/>
</dbReference>
<comment type="caution">
    <text evidence="2">The sequence shown here is derived from an EMBL/GenBank/DDBJ whole genome shotgun (WGS) entry which is preliminary data.</text>
</comment>
<dbReference type="InterPro" id="IPR011009">
    <property type="entry name" value="Kinase-like_dom_sf"/>
</dbReference>
<dbReference type="OrthoDB" id="4062651at2759"/>
<dbReference type="GO" id="GO:0005524">
    <property type="term" value="F:ATP binding"/>
    <property type="evidence" value="ECO:0007669"/>
    <property type="project" value="InterPro"/>
</dbReference>
<feature type="domain" description="Protein kinase" evidence="1">
    <location>
        <begin position="42"/>
        <end position="272"/>
    </location>
</feature>